<protein>
    <submittedName>
        <fullName evidence="1">Nucleotide pyrophosphohydrolase</fullName>
    </submittedName>
</protein>
<evidence type="ECO:0000313" key="1">
    <source>
        <dbReference type="EMBL" id="ARQ95538.1"/>
    </source>
</evidence>
<accession>A0A1X9SHJ1</accession>
<keyword evidence="1" id="KW-0378">Hydrolase</keyword>
<dbReference type="Proteomes" id="UP000221286">
    <property type="component" value="Segment"/>
</dbReference>
<dbReference type="SUPFAM" id="SSF101386">
    <property type="entry name" value="all-alpha NTP pyrophosphatases"/>
    <property type="match status" value="1"/>
</dbReference>
<evidence type="ECO:0000313" key="2">
    <source>
        <dbReference type="Proteomes" id="UP000221286"/>
    </source>
</evidence>
<name>A0A1X9SHJ1_9CAUD</name>
<reference evidence="2" key="1">
    <citation type="submission" date="2017-04" db="EMBL/GenBank/DDBJ databases">
        <authorList>
            <person name="Abille Z."/>
            <person name="Afsharjavan R."/>
            <person name="Alms C.E."/>
            <person name="Anil A."/>
            <person name="Azuma E.A."/>
            <person name="Boateng D."/>
            <person name="Bowden K.V."/>
            <person name="Bui Q."/>
            <person name="Callaghan K.D."/>
            <person name="Canova P.N."/>
            <person name="Carter A.-G.V."/>
            <person name="Carty B."/>
            <person name="Choudhary A."/>
            <person name="Chugh K."/>
            <person name="Clark C.B."/>
            <person name="Clark J."/>
            <person name="Cortez R."/>
            <person name="Dalwadi R.M."/>
            <person name="Daou G."/>
            <person name="Das M."/>
            <person name="Dasari S."/>
            <person name="Davis E.H."/>
            <person name="Defreitas N."/>
            <person name="Demirji J."/>
            <person name="Endres C."/>
            <person name="Fakhar S."/>
            <person name="Feeley N."/>
            <person name="Flores D.C."/>
            <person name="Fowler A.R."/>
            <person name="George T."/>
            <person name="Greis H.L."/>
            <person name="Groleau D.L."/>
            <person name="Gulati J.K."/>
            <person name="Guzman W."/>
            <person name="Hallworth A.N."/>
            <person name="Hariri A."/>
            <person name="Haya V.N."/>
            <person name="Hoffman A.K."/>
            <person name="Horne B."/>
            <person name="Howard T."/>
            <person name="Iglesia A.J."/>
            <person name="Ijezie O.D."/>
            <person name="Incognito N.A."/>
            <person name="Inen J.A."/>
            <person name="Jaiswal A."/>
            <person name="Jezek R.A."/>
            <person name="Kawa A.C."/>
            <person name="Khan F."/>
            <person name="Khin A.C."/>
            <person name="Knapo J."/>
            <person name="Kong A.S."/>
            <person name="Le B.Q."/>
            <person name="Le Q.M."/>
            <person name="Le T.-H.M."/>
            <person name="Lee M."/>
            <person name="Lockwood J.L."/>
            <person name="Loto-Rojas G.S."/>
            <person name="Mantzavinos A."/>
            <person name="Martinez D.R."/>
            <person name="Meadows A.R."/>
            <person name="Mehr S."/>
            <person name="Mellon M.N."/>
            <person name="Memon S."/>
            <person name="Miller B."/>
            <person name="Min S."/>
            <person name="Mitchell L.M."/>
            <person name="Mohamed I.R."/>
            <person name="Mohammed F.O."/>
            <person name="More S."/>
            <person name="Muntaha S."/>
            <person name="Nadeem I."/>
            <person name="Ndjeumen-Njinguet A.S."/>
            <person name="Ng P."/>
            <person name="Ngu V.E."/>
            <person name="Nguyen B.N."/>
            <person name="OHern C.T."/>
            <person name="Oboh U.S."/>
            <person name="Pagano C.W."/>
            <person name="Panakal P.R."/>
            <person name="Park D.A."/>
            <person name="Parsana D."/>
            <person name="Patel P."/>
            <person name="Patel V.S."/>
            <person name="Patwardhan V.M."/>
            <person name="Pawar S.D."/>
            <person name="Payne V.R."/>
            <person name="Petricel I.M."/>
            <person name="Phillips C."/>
            <person name="Puglisi K.M."/>
            <person name="Ramaprasad G."/>
            <person name="Raza A.S."/>
            <person name="Rivera-Oven A.G."/>
            <person name="Robins E."/>
            <person name="Roeun D.C."/>
            <person name="Rostovtseva N."/>
            <person name="Sadat M."/>
            <person name="Seas A."/>
            <person name="So E.J."/>
            <person name="Sogbesan C."/>
            <person name="Strumsky L.A."/>
            <person name="Sun J.L."/>
            <person name="Sutherland H.J."/>
            <person name="Tchakounte I."/>
            <person name="Tewell J.R."/>
            <person name="Thapa D.J."/>
            <person name="Tkach Y."/>
            <person name="Tran C.D."/>
            <person name="Tran V."/>
            <person name="Vithayathil T."/>
            <person name="Vivekanandan A."/>
            <person name="Wang S.R."/>
            <person name="White E."/>
            <person name="Yang A.L."/>
            <person name="Ye D.T."/>
            <person name="Yirenkyi M."/>
            <person name="Zarb J.S."/>
            <person name="Zhang S."/>
            <person name="Zhou M.T."/>
            <person name="Cao A."/>
            <person name="Nguyen K.M."/>
            <person name="Patel K."/>
            <person name="Patel P."/>
            <person name="Pennington E."/>
            <person name="Sendze O."/>
            <person name="Zahangir S."/>
            <person name="Correa-Mendez M."/>
            <person name="Fabian M.F."/>
            <person name="Liu S."/>
            <person name="Jethmalani Y."/>
            <person name="Nunn R."/>
            <person name="Prakash A."/>
            <person name="Louise T."/>
            <person name="Johnson A."/>
            <person name="Erill I."/>
            <person name="Caruso S.M."/>
        </authorList>
    </citation>
    <scope>NUCLEOTIDE SEQUENCE [LARGE SCALE GENOMIC DNA]</scope>
</reference>
<dbReference type="InterPro" id="IPR016947">
    <property type="entry name" value="UCP030140"/>
</dbReference>
<keyword evidence="2" id="KW-1185">Reference proteome</keyword>
<sequence>MMMKAMLKVQKKVDLDISNKIEIPFKETITQRKIAFKVELSELANEVGFFKYWKTSHKIINERVLDEWADCFAFLNSIVISQGYEDYVISYYSKRLEQDIESSTFIRQDWLFRMMNKNEMDSIDDVLSQYFYLYMFGKNLGYSVDEMNSAYNTKSMVNIIRAKEGY</sequence>
<dbReference type="InterPro" id="IPR014871">
    <property type="entry name" value="dUTPase/dCTP_pyrophosphatase"/>
</dbReference>
<gene>
    <name evidence="1" type="ORF">SERPOUNCE_3</name>
</gene>
<dbReference type="Gene3D" id="1.10.4010.10">
    <property type="entry name" value="Type II deoxyuridine triphosphatase"/>
    <property type="match status" value="1"/>
</dbReference>
<organism evidence="1 2">
    <name type="scientific">Bacillus phage SerPounce</name>
    <dbReference type="NCBI Taxonomy" id="1983413"/>
    <lineage>
        <taxon>Viruses</taxon>
        <taxon>Duplodnaviria</taxon>
        <taxon>Heunggongvirae</taxon>
        <taxon>Uroviricota</taxon>
        <taxon>Caudoviricetes</taxon>
        <taxon>Salasmaviridae</taxon>
        <taxon>Northropvirinae</taxon>
        <taxon>Claudivirus</taxon>
        <taxon>Claudivirus serpounce</taxon>
    </lineage>
</organism>
<dbReference type="GO" id="GO:0016787">
    <property type="term" value="F:hydrolase activity"/>
    <property type="evidence" value="ECO:0007669"/>
    <property type="project" value="UniProtKB-KW"/>
</dbReference>
<dbReference type="CDD" id="cd11527">
    <property type="entry name" value="NTP-PPase_dUTPase"/>
    <property type="match status" value="1"/>
</dbReference>
<proteinExistence type="predicted"/>
<dbReference type="EMBL" id="KY947509">
    <property type="protein sequence ID" value="ARQ95538.1"/>
    <property type="molecule type" value="Genomic_DNA"/>
</dbReference>
<dbReference type="Pfam" id="PF08761">
    <property type="entry name" value="dUTPase_2"/>
    <property type="match status" value="1"/>
</dbReference>
<dbReference type="PIRSF" id="PIRSF030140">
    <property type="entry name" value="UCP030140"/>
    <property type="match status" value="1"/>
</dbReference>